<dbReference type="GO" id="GO:0005829">
    <property type="term" value="C:cytosol"/>
    <property type="evidence" value="ECO:0007669"/>
    <property type="project" value="TreeGrafter"/>
</dbReference>
<name>D3SLH7_THEAH</name>
<sequence>MLLYGLIGYPVSHSLSPVFQNFALRYLGVDAIYVPFEVKPEDLSEAIKGLKVLGVRGVNVTIPHKERVLDLVDWMDHHTEVIGAANTLLLEDGIIKAYNTDWIGFLKSLWDMQLSKGKALLLGAGGSSRAVAYALRQEGWEVYLWNRTKEKAVSLAERFQLQVVDRPEEVVKHVDLIVNTTPSEEPLFDYQLIDSHHSILDIIYYRETALIRRAKEVGAKYSDGLPMLLYQGLESLRIWTGCSVPYKLVLESVRQHKIR</sequence>
<dbReference type="SUPFAM" id="SSF51735">
    <property type="entry name" value="NAD(P)-binding Rossmann-fold domains"/>
    <property type="match status" value="1"/>
</dbReference>
<comment type="similarity">
    <text evidence="8">Belongs to the shikimate dehydrogenase family.</text>
</comment>
<dbReference type="NCBIfam" id="TIGR00507">
    <property type="entry name" value="aroE"/>
    <property type="match status" value="1"/>
</dbReference>
<dbReference type="SUPFAM" id="SSF53223">
    <property type="entry name" value="Aminoacid dehydrogenase-like, N-terminal domain"/>
    <property type="match status" value="1"/>
</dbReference>
<comment type="function">
    <text evidence="8">Involved in the biosynthesis of the chorismate, which leads to the biosynthesis of aromatic amino acids. Catalyzes the reversible NADPH linked reduction of 3-dehydroshikimate (DHSA) to yield shikimate (SA).</text>
</comment>
<keyword evidence="5 8" id="KW-0560">Oxidoreductase</keyword>
<evidence type="ECO:0000256" key="6">
    <source>
        <dbReference type="ARBA" id="ARBA00023141"/>
    </source>
</evidence>
<dbReference type="Pfam" id="PF18317">
    <property type="entry name" value="SDH_C"/>
    <property type="match status" value="1"/>
</dbReference>
<dbReference type="EC" id="1.1.1.25" evidence="2 8"/>
<dbReference type="Pfam" id="PF08501">
    <property type="entry name" value="Shikimate_dh_N"/>
    <property type="match status" value="1"/>
</dbReference>
<keyword evidence="3 8" id="KW-0028">Amino-acid biosynthesis</keyword>
<comment type="subunit">
    <text evidence="8">Homodimer.</text>
</comment>
<dbReference type="CDD" id="cd01065">
    <property type="entry name" value="NAD_bind_Shikimate_DH"/>
    <property type="match status" value="1"/>
</dbReference>
<dbReference type="InterPro" id="IPR006151">
    <property type="entry name" value="Shikm_DH/Glu-tRNA_Rdtase"/>
</dbReference>
<dbReference type="UniPathway" id="UPA00053">
    <property type="reaction ID" value="UER00087"/>
</dbReference>
<dbReference type="EMBL" id="CP001931">
    <property type="protein sequence ID" value="ADC89607.1"/>
    <property type="molecule type" value="Genomic_DNA"/>
</dbReference>
<proteinExistence type="inferred from homology"/>
<dbReference type="GO" id="GO:0009073">
    <property type="term" value="P:aromatic amino acid family biosynthetic process"/>
    <property type="evidence" value="ECO:0007669"/>
    <property type="project" value="UniProtKB-KW"/>
</dbReference>
<comment type="catalytic activity">
    <reaction evidence="7 8">
        <text>shikimate + NADP(+) = 3-dehydroshikimate + NADPH + H(+)</text>
        <dbReference type="Rhea" id="RHEA:17737"/>
        <dbReference type="ChEBI" id="CHEBI:15378"/>
        <dbReference type="ChEBI" id="CHEBI:16630"/>
        <dbReference type="ChEBI" id="CHEBI:36208"/>
        <dbReference type="ChEBI" id="CHEBI:57783"/>
        <dbReference type="ChEBI" id="CHEBI:58349"/>
        <dbReference type="EC" id="1.1.1.25"/>
    </reaction>
</comment>
<dbReference type="HAMAP" id="MF_00222">
    <property type="entry name" value="Shikimate_DH_AroE"/>
    <property type="match status" value="1"/>
</dbReference>
<evidence type="ECO:0000256" key="2">
    <source>
        <dbReference type="ARBA" id="ARBA00012962"/>
    </source>
</evidence>
<dbReference type="GO" id="GO:0004764">
    <property type="term" value="F:shikimate 3-dehydrogenase (NADP+) activity"/>
    <property type="evidence" value="ECO:0007669"/>
    <property type="project" value="UniProtKB-UniRule"/>
</dbReference>
<protein>
    <recommendedName>
        <fullName evidence="2 8">Shikimate dehydrogenase (NADP(+))</fullName>
        <shortName evidence="8">SDH</shortName>
        <ecNumber evidence="2 8">1.1.1.25</ecNumber>
    </recommendedName>
</protein>
<comment type="caution">
    <text evidence="8">Lacks conserved residue(s) required for the propagation of feature annotation.</text>
</comment>
<feature type="binding site" evidence="8">
    <location>
        <position position="231"/>
    </location>
    <ligand>
        <name>shikimate</name>
        <dbReference type="ChEBI" id="CHEBI:36208"/>
    </ligand>
</feature>
<dbReference type="RefSeq" id="WP_012992013.1">
    <property type="nucleotide sequence ID" value="NC_013894.1"/>
</dbReference>
<dbReference type="HOGENOM" id="CLU_044063_4_1_0"/>
<evidence type="ECO:0000256" key="3">
    <source>
        <dbReference type="ARBA" id="ARBA00022605"/>
    </source>
</evidence>
<feature type="domain" description="Quinate/shikimate 5-dehydrogenase/glutamyl-tRNA reductase" evidence="9">
    <location>
        <begin position="113"/>
        <end position="193"/>
    </location>
</feature>
<dbReference type="KEGG" id="tal:Thal_0975"/>
<dbReference type="Pfam" id="PF01488">
    <property type="entry name" value="Shikimate_DH"/>
    <property type="match status" value="1"/>
</dbReference>
<comment type="pathway">
    <text evidence="1 8">Metabolic intermediate biosynthesis; chorismate biosynthesis; chorismate from D-erythrose 4-phosphate and phosphoenolpyruvate: step 4/7.</text>
</comment>
<feature type="binding site" evidence="8">
    <location>
        <position position="202"/>
    </location>
    <ligand>
        <name>NADP(+)</name>
        <dbReference type="ChEBI" id="CHEBI:58349"/>
    </ligand>
</feature>
<evidence type="ECO:0000259" key="11">
    <source>
        <dbReference type="Pfam" id="PF18317"/>
    </source>
</evidence>
<dbReference type="OrthoDB" id="9792692at2"/>
<dbReference type="GO" id="GO:0019632">
    <property type="term" value="P:shikimate metabolic process"/>
    <property type="evidence" value="ECO:0007669"/>
    <property type="project" value="InterPro"/>
</dbReference>
<dbReference type="AlphaFoldDB" id="D3SLH7"/>
<feature type="binding site" evidence="8">
    <location>
        <position position="101"/>
    </location>
    <ligand>
        <name>shikimate</name>
        <dbReference type="ChEBI" id="CHEBI:36208"/>
    </ligand>
</feature>
<gene>
    <name evidence="8" type="primary">aroE</name>
    <name evidence="12" type="ordered locus">Thal_0975</name>
</gene>
<feature type="active site" description="Proton acceptor" evidence="8">
    <location>
        <position position="65"/>
    </location>
</feature>
<dbReference type="InterPro" id="IPR022893">
    <property type="entry name" value="Shikimate_DH_fam"/>
</dbReference>
<dbReference type="PANTHER" id="PTHR21089">
    <property type="entry name" value="SHIKIMATE DEHYDROGENASE"/>
    <property type="match status" value="1"/>
</dbReference>
<dbReference type="InterPro" id="IPR036291">
    <property type="entry name" value="NAD(P)-bd_dom_sf"/>
</dbReference>
<dbReference type="InterPro" id="IPR041121">
    <property type="entry name" value="SDH_C"/>
</dbReference>
<organism evidence="12 13">
    <name type="scientific">Thermocrinis albus (strain DSM 14484 / JCM 11386 / HI 11/12)</name>
    <dbReference type="NCBI Taxonomy" id="638303"/>
    <lineage>
        <taxon>Bacteria</taxon>
        <taxon>Pseudomonadati</taxon>
        <taxon>Aquificota</taxon>
        <taxon>Aquificia</taxon>
        <taxon>Aquificales</taxon>
        <taxon>Aquificaceae</taxon>
        <taxon>Thermocrinis</taxon>
    </lineage>
</organism>
<dbReference type="GO" id="GO:0050661">
    <property type="term" value="F:NADP binding"/>
    <property type="evidence" value="ECO:0007669"/>
    <property type="project" value="InterPro"/>
</dbReference>
<keyword evidence="4 8" id="KW-0521">NADP</keyword>
<dbReference type="Gene3D" id="3.40.50.10860">
    <property type="entry name" value="Leucine Dehydrogenase, chain A, domain 1"/>
    <property type="match status" value="1"/>
</dbReference>
<keyword evidence="6 8" id="KW-0057">Aromatic amino acid biosynthesis</keyword>
<keyword evidence="13" id="KW-1185">Reference proteome</keyword>
<evidence type="ECO:0000256" key="8">
    <source>
        <dbReference type="HAMAP-Rule" id="MF_00222"/>
    </source>
</evidence>
<feature type="domain" description="SDH C-terminal" evidence="11">
    <location>
        <begin position="224"/>
        <end position="254"/>
    </location>
</feature>
<evidence type="ECO:0000256" key="5">
    <source>
        <dbReference type="ARBA" id="ARBA00023002"/>
    </source>
</evidence>
<dbReference type="InterPro" id="IPR046346">
    <property type="entry name" value="Aminoacid_DH-like_N_sf"/>
</dbReference>
<evidence type="ECO:0000256" key="7">
    <source>
        <dbReference type="ARBA" id="ARBA00049442"/>
    </source>
</evidence>
<dbReference type="GO" id="GO:0009423">
    <property type="term" value="P:chorismate biosynthetic process"/>
    <property type="evidence" value="ECO:0007669"/>
    <property type="project" value="UniProtKB-UniRule"/>
</dbReference>
<evidence type="ECO:0000259" key="9">
    <source>
        <dbReference type="Pfam" id="PF01488"/>
    </source>
</evidence>
<evidence type="ECO:0000313" key="12">
    <source>
        <dbReference type="EMBL" id="ADC89607.1"/>
    </source>
</evidence>
<evidence type="ECO:0000313" key="13">
    <source>
        <dbReference type="Proteomes" id="UP000002043"/>
    </source>
</evidence>
<dbReference type="InterPro" id="IPR013708">
    <property type="entry name" value="Shikimate_DH-bd_N"/>
</dbReference>
<feature type="domain" description="Shikimate dehydrogenase substrate binding N-terminal" evidence="10">
    <location>
        <begin position="6"/>
        <end position="88"/>
    </location>
</feature>
<evidence type="ECO:0000256" key="1">
    <source>
        <dbReference type="ARBA" id="ARBA00004871"/>
    </source>
</evidence>
<feature type="binding site" evidence="8">
    <location>
        <begin position="14"/>
        <end position="16"/>
    </location>
    <ligand>
        <name>shikimate</name>
        <dbReference type="ChEBI" id="CHEBI:36208"/>
    </ligand>
</feature>
<feature type="binding site" evidence="8">
    <location>
        <begin position="123"/>
        <end position="127"/>
    </location>
    <ligand>
        <name>NADP(+)</name>
        <dbReference type="ChEBI" id="CHEBI:58349"/>
    </ligand>
</feature>
<accession>D3SLH7</accession>
<reference evidence="13" key="1">
    <citation type="journal article" date="2010" name="Stand. Genomic Sci.">
        <title>Complete genome sequence of Thermocrinis albus type strain (HI 11/12T).</title>
        <authorList>
            <person name="Wirth R."/>
            <person name="Sikorski J."/>
            <person name="Brambilla E."/>
            <person name="Misra M."/>
            <person name="Lapidus A."/>
            <person name="Copeland A."/>
            <person name="Nolan M."/>
            <person name="Lucas S."/>
            <person name="Chen F."/>
            <person name="Tice H."/>
            <person name="Cheng J.F."/>
            <person name="Han C."/>
            <person name="Detter J.C."/>
            <person name="Tapia R."/>
            <person name="Bruce D."/>
            <person name="Goodwin L."/>
            <person name="Pitluck S."/>
            <person name="Pati A."/>
            <person name="Anderson I."/>
            <person name="Ivanova N."/>
            <person name="Mavromatis K."/>
            <person name="Mikhailova N."/>
            <person name="Chen A."/>
            <person name="Palaniappan K."/>
            <person name="Bilek Y."/>
            <person name="Hader T."/>
            <person name="Land M."/>
            <person name="Hauser L."/>
            <person name="Chang Y.J."/>
            <person name="Jeffries C.D."/>
            <person name="Tindall B.J."/>
            <person name="Rohde M."/>
            <person name="Goker M."/>
            <person name="Bristow J."/>
            <person name="Eisen J.A."/>
            <person name="Markowitz V."/>
            <person name="Hugenholtz P."/>
            <person name="Kyrpides N.C."/>
            <person name="Klenk H.P."/>
        </authorList>
    </citation>
    <scope>NUCLEOTIDE SEQUENCE [LARGE SCALE GENOMIC DNA]</scope>
    <source>
        <strain evidence="13">DSM 14484 / JCM 11386 / HI 11/12</strain>
    </source>
</reference>
<dbReference type="InterPro" id="IPR011342">
    <property type="entry name" value="Shikimate_DH"/>
</dbReference>
<feature type="binding site" evidence="8">
    <location>
        <position position="224"/>
    </location>
    <ligand>
        <name>NADP(+)</name>
        <dbReference type="ChEBI" id="CHEBI:58349"/>
    </ligand>
</feature>
<feature type="binding site" evidence="8">
    <location>
        <position position="61"/>
    </location>
    <ligand>
        <name>shikimate</name>
        <dbReference type="ChEBI" id="CHEBI:36208"/>
    </ligand>
</feature>
<feature type="binding site" evidence="8">
    <location>
        <position position="204"/>
    </location>
    <ligand>
        <name>shikimate</name>
        <dbReference type="ChEBI" id="CHEBI:36208"/>
    </ligand>
</feature>
<dbReference type="STRING" id="638303.Thal_0975"/>
<dbReference type="GO" id="GO:0008652">
    <property type="term" value="P:amino acid biosynthetic process"/>
    <property type="evidence" value="ECO:0007669"/>
    <property type="project" value="UniProtKB-KW"/>
</dbReference>
<evidence type="ECO:0000256" key="4">
    <source>
        <dbReference type="ARBA" id="ARBA00022857"/>
    </source>
</evidence>
<evidence type="ECO:0000259" key="10">
    <source>
        <dbReference type="Pfam" id="PF08501"/>
    </source>
</evidence>
<feature type="binding site" evidence="8">
    <location>
        <begin position="146"/>
        <end position="151"/>
    </location>
    <ligand>
        <name>NADP(+)</name>
        <dbReference type="ChEBI" id="CHEBI:58349"/>
    </ligand>
</feature>
<dbReference type="PANTHER" id="PTHR21089:SF1">
    <property type="entry name" value="BIFUNCTIONAL 3-DEHYDROQUINATE DEHYDRATASE_SHIKIMATE DEHYDROGENASE, CHLOROPLASTIC"/>
    <property type="match status" value="1"/>
</dbReference>
<feature type="binding site" evidence="8">
    <location>
        <position position="86"/>
    </location>
    <ligand>
        <name>shikimate</name>
        <dbReference type="ChEBI" id="CHEBI:36208"/>
    </ligand>
</feature>
<dbReference type="eggNOG" id="COG0169">
    <property type="taxonomic scope" value="Bacteria"/>
</dbReference>
<dbReference type="Gene3D" id="3.40.50.720">
    <property type="entry name" value="NAD(P)-binding Rossmann-like Domain"/>
    <property type="match status" value="1"/>
</dbReference>
<dbReference type="Proteomes" id="UP000002043">
    <property type="component" value="Chromosome"/>
</dbReference>